<protein>
    <submittedName>
        <fullName evidence="1">Uncharacterized protein</fullName>
    </submittedName>
</protein>
<dbReference type="Proteomes" id="UP000663874">
    <property type="component" value="Unassembled WGS sequence"/>
</dbReference>
<feature type="non-terminal residue" evidence="1">
    <location>
        <position position="88"/>
    </location>
</feature>
<gene>
    <name evidence="1" type="ORF">FNK824_LOCUS42548</name>
</gene>
<evidence type="ECO:0000313" key="1">
    <source>
        <dbReference type="EMBL" id="CAF4357354.1"/>
    </source>
</evidence>
<comment type="caution">
    <text evidence="1">The sequence shown here is derived from an EMBL/GenBank/DDBJ whole genome shotgun (WGS) entry which is preliminary data.</text>
</comment>
<dbReference type="EMBL" id="CAJOBE010051019">
    <property type="protein sequence ID" value="CAF4357354.1"/>
    <property type="molecule type" value="Genomic_DNA"/>
</dbReference>
<proteinExistence type="predicted"/>
<accession>A0A820LCA3</accession>
<dbReference type="AlphaFoldDB" id="A0A820LCA3"/>
<name>A0A820LCA3_9BILA</name>
<feature type="non-terminal residue" evidence="1">
    <location>
        <position position="1"/>
    </location>
</feature>
<reference evidence="1" key="1">
    <citation type="submission" date="2021-02" db="EMBL/GenBank/DDBJ databases">
        <authorList>
            <person name="Nowell W R."/>
        </authorList>
    </citation>
    <scope>NUCLEOTIDE SEQUENCE</scope>
</reference>
<evidence type="ECO:0000313" key="2">
    <source>
        <dbReference type="Proteomes" id="UP000663874"/>
    </source>
</evidence>
<sequence>GCPAICLDMGNLILQQNSMINKNDEETMDNYIQFRLELKKFQLLYANKYENWQNARQQETTRLHLIKPITLSINLFKCLYLDNANFPA</sequence>
<organism evidence="1 2">
    <name type="scientific">Rotaria sordida</name>
    <dbReference type="NCBI Taxonomy" id="392033"/>
    <lineage>
        <taxon>Eukaryota</taxon>
        <taxon>Metazoa</taxon>
        <taxon>Spiralia</taxon>
        <taxon>Gnathifera</taxon>
        <taxon>Rotifera</taxon>
        <taxon>Eurotatoria</taxon>
        <taxon>Bdelloidea</taxon>
        <taxon>Philodinida</taxon>
        <taxon>Philodinidae</taxon>
        <taxon>Rotaria</taxon>
    </lineage>
</organism>